<reference evidence="4" key="1">
    <citation type="submission" date="2017-09" db="EMBL/GenBank/DDBJ databases">
        <title>Luteimonas liuhanmingii sp.nov., isolated from the intestinal contents of Tibetan Plateau Pika in Yushu, Qinghai Province, China.</title>
        <authorList>
            <person name="Gui Z."/>
        </authorList>
    </citation>
    <scope>NUCLEOTIDE SEQUENCE [LARGE SCALE GENOMIC DNA]</scope>
    <source>
        <strain evidence="4">100111</strain>
    </source>
</reference>
<dbReference type="EMBL" id="CP023406">
    <property type="protein sequence ID" value="ATD67915.1"/>
    <property type="molecule type" value="Genomic_DNA"/>
</dbReference>
<dbReference type="Proteomes" id="UP000218968">
    <property type="component" value="Chromosome"/>
</dbReference>
<proteinExistence type="predicted"/>
<dbReference type="AlphaFoldDB" id="A0A290XFJ0"/>
<dbReference type="OrthoDB" id="2656488at2"/>
<evidence type="ECO:0000313" key="3">
    <source>
        <dbReference type="EMBL" id="ATD67915.1"/>
    </source>
</evidence>
<evidence type="ECO:0000256" key="1">
    <source>
        <dbReference type="SAM" id="MobiDB-lite"/>
    </source>
</evidence>
<dbReference type="Pfam" id="PF14267">
    <property type="entry name" value="DUF4357"/>
    <property type="match status" value="1"/>
</dbReference>
<dbReference type="InterPro" id="IPR025579">
    <property type="entry name" value="DUF4357"/>
</dbReference>
<organism evidence="3 4">
    <name type="scientific">Luteimonas chenhongjianii</name>
    <dbReference type="NCBI Taxonomy" id="2006110"/>
    <lineage>
        <taxon>Bacteria</taxon>
        <taxon>Pseudomonadati</taxon>
        <taxon>Pseudomonadota</taxon>
        <taxon>Gammaproteobacteria</taxon>
        <taxon>Lysobacterales</taxon>
        <taxon>Lysobacteraceae</taxon>
        <taxon>Luteimonas</taxon>
    </lineage>
</organism>
<gene>
    <name evidence="3" type="ORF">CNR27_11145</name>
</gene>
<evidence type="ECO:0000259" key="2">
    <source>
        <dbReference type="Pfam" id="PF14267"/>
    </source>
</evidence>
<sequence length="311" mass="34065">MAHPQTIQIFLPAGDPQGIRVAEIPTRIVRVIEVPRSLLGEFLKMPEPDQVGVYFLFGDDEATGQMKVYVGQTGSLRMRLSQHNAGRDFWNRVVIALSLTNSLTNTHASYLEWLSIQKTRDAERFVLENGNSGAKPHTPAPLLADCTEIHETIRVLLSTLGYPVFDPVARRAVTDAQDGPYQPDAPDGAPNAGPELRRYICTGPDADARGVYTNEGFVVLAGSTGRAEAVASFQSTGYFRLREQLIQQDALRTDGRRLVFVRDTLFKSPSAAAACVLGRTANGPLEWRDEAGVPLWEHEVKPLELGAEAAS</sequence>
<feature type="region of interest" description="Disordered" evidence="1">
    <location>
        <begin position="176"/>
        <end position="196"/>
    </location>
</feature>
<dbReference type="RefSeq" id="WP_096298792.1">
    <property type="nucleotide sequence ID" value="NZ_CP023406.1"/>
</dbReference>
<feature type="domain" description="DUF4357" evidence="2">
    <location>
        <begin position="242"/>
        <end position="295"/>
    </location>
</feature>
<accession>A0A290XFJ0</accession>
<keyword evidence="4" id="KW-1185">Reference proteome</keyword>
<dbReference type="CDD" id="cd10447">
    <property type="entry name" value="GIY-YIG_unchar_2"/>
    <property type="match status" value="1"/>
</dbReference>
<protein>
    <submittedName>
        <fullName evidence="3">Excinuclease ABC subunit C</fullName>
    </submittedName>
</protein>
<evidence type="ECO:0000313" key="4">
    <source>
        <dbReference type="Proteomes" id="UP000218968"/>
    </source>
</evidence>
<dbReference type="KEGG" id="lum:CNR27_11145"/>
<name>A0A290XFJ0_9GAMM</name>
<feature type="compositionally biased region" description="Low complexity" evidence="1">
    <location>
        <begin position="184"/>
        <end position="194"/>
    </location>
</feature>